<feature type="chain" id="PRO_5032970619" description="Peptidase" evidence="3">
    <location>
        <begin position="26"/>
        <end position="347"/>
    </location>
</feature>
<feature type="transmembrane region" description="Helical" evidence="2">
    <location>
        <begin position="298"/>
        <end position="319"/>
    </location>
</feature>
<feature type="region of interest" description="Disordered" evidence="1">
    <location>
        <begin position="325"/>
        <end position="347"/>
    </location>
</feature>
<keyword evidence="2" id="KW-0472">Membrane</keyword>
<gene>
    <name evidence="4" type="ORF">Prubr_35070</name>
</gene>
<feature type="compositionally biased region" description="Low complexity" evidence="1">
    <location>
        <begin position="335"/>
        <end position="347"/>
    </location>
</feature>
<reference evidence="4" key="1">
    <citation type="submission" date="2020-08" db="EMBL/GenBank/DDBJ databases">
        <title>Whole genome shotgun sequence of Polymorphospora rubra NBRC 101157.</title>
        <authorList>
            <person name="Komaki H."/>
            <person name="Tamura T."/>
        </authorList>
    </citation>
    <scope>NUCLEOTIDE SEQUENCE</scope>
    <source>
        <strain evidence="4">NBRC 101157</strain>
    </source>
</reference>
<feature type="signal peptide" evidence="3">
    <location>
        <begin position="1"/>
        <end position="25"/>
    </location>
</feature>
<protein>
    <recommendedName>
        <fullName evidence="6">Peptidase</fullName>
    </recommendedName>
</protein>
<accession>A0A810MZA0</accession>
<keyword evidence="2" id="KW-0812">Transmembrane</keyword>
<keyword evidence="2" id="KW-1133">Transmembrane helix</keyword>
<dbReference type="Proteomes" id="UP000680866">
    <property type="component" value="Chromosome"/>
</dbReference>
<dbReference type="RefSeq" id="WP_212826645.1">
    <property type="nucleotide sequence ID" value="NZ_AP023359.1"/>
</dbReference>
<evidence type="ECO:0000256" key="3">
    <source>
        <dbReference type="SAM" id="SignalP"/>
    </source>
</evidence>
<dbReference type="EMBL" id="AP023359">
    <property type="protein sequence ID" value="BCJ66486.1"/>
    <property type="molecule type" value="Genomic_DNA"/>
</dbReference>
<evidence type="ECO:0008006" key="6">
    <source>
        <dbReference type="Google" id="ProtNLM"/>
    </source>
</evidence>
<keyword evidence="3" id="KW-0732">Signal</keyword>
<name>A0A810MZA0_9ACTN</name>
<keyword evidence="5" id="KW-1185">Reference proteome</keyword>
<evidence type="ECO:0000313" key="5">
    <source>
        <dbReference type="Proteomes" id="UP000680866"/>
    </source>
</evidence>
<evidence type="ECO:0000256" key="1">
    <source>
        <dbReference type="SAM" id="MobiDB-lite"/>
    </source>
</evidence>
<evidence type="ECO:0000256" key="2">
    <source>
        <dbReference type="SAM" id="Phobius"/>
    </source>
</evidence>
<proteinExistence type="predicted"/>
<sequence length="347" mass="35881">MPSRVAVALAILVAGATATAVPASADDGRIGIRLLEAPVDRRDDPRARVYVIDHLNPGTSIERRIEVANNAPTPRTVELYPAGAAIEDDAFTIAEDRTPNELSGWISVDRPSVELGPYERTTVLATVDVPAAASRGERYAVVWAQASASTASPGAGNVGVVHRVGIRVYLDVGPGGEPPSRFEIGELTASRGPDGVPTITADVNNTGERALDLSGSLNLTDGPGAMRAGPYPVVLGTTLAPGTSGQVVVELDARLPDGPWTAELTLTSGLLKQTSTVTLTLPPPGSTSRAAATAGRPFLAYALAGVALVVLVAAGLLAARQRDRIAARRPRARRASAGVRPAGRTRP</sequence>
<organism evidence="4 5">
    <name type="scientific">Polymorphospora rubra</name>
    <dbReference type="NCBI Taxonomy" id="338584"/>
    <lineage>
        <taxon>Bacteria</taxon>
        <taxon>Bacillati</taxon>
        <taxon>Actinomycetota</taxon>
        <taxon>Actinomycetes</taxon>
        <taxon>Micromonosporales</taxon>
        <taxon>Micromonosporaceae</taxon>
        <taxon>Polymorphospora</taxon>
    </lineage>
</organism>
<dbReference type="KEGG" id="pry:Prubr_35070"/>
<evidence type="ECO:0000313" key="4">
    <source>
        <dbReference type="EMBL" id="BCJ66486.1"/>
    </source>
</evidence>
<dbReference type="AlphaFoldDB" id="A0A810MZA0"/>